<dbReference type="InterPro" id="IPR056624">
    <property type="entry name" value="WH_CYT4"/>
</dbReference>
<name>A0A8T9C0P2_9HELO</name>
<feature type="domain" description="RNB" evidence="2">
    <location>
        <begin position="533"/>
        <end position="888"/>
    </location>
</feature>
<dbReference type="EMBL" id="QGMK01001091">
    <property type="protein sequence ID" value="TVY73389.1"/>
    <property type="molecule type" value="Genomic_DNA"/>
</dbReference>
<dbReference type="InterPro" id="IPR057912">
    <property type="entry name" value="OB_CYT4_C"/>
</dbReference>
<dbReference type="InterPro" id="IPR056625">
    <property type="entry name" value="SH3_CYT4"/>
</dbReference>
<dbReference type="Pfam" id="PF23216">
    <property type="entry name" value="WHD_CYT4"/>
    <property type="match status" value="1"/>
</dbReference>
<dbReference type="GO" id="GO:0003723">
    <property type="term" value="F:RNA binding"/>
    <property type="evidence" value="ECO:0007669"/>
    <property type="project" value="InterPro"/>
</dbReference>
<dbReference type="AlphaFoldDB" id="A0A8T9C0P2"/>
<dbReference type="GO" id="GO:0000175">
    <property type="term" value="F:3'-5'-RNA exonuclease activity"/>
    <property type="evidence" value="ECO:0007669"/>
    <property type="project" value="TreeGrafter"/>
</dbReference>
<dbReference type="InterPro" id="IPR012340">
    <property type="entry name" value="NA-bd_OB-fold"/>
</dbReference>
<dbReference type="PANTHER" id="PTHR23355:SF65">
    <property type="entry name" value="EXORIBONUCLEASE CYT-4, PUTATIVE (AFU_ORTHOLOGUE AFUA_7G01550)-RELATED"/>
    <property type="match status" value="1"/>
</dbReference>
<dbReference type="InterPro" id="IPR050180">
    <property type="entry name" value="RNR_Ribonuclease"/>
</dbReference>
<evidence type="ECO:0000313" key="4">
    <source>
        <dbReference type="Proteomes" id="UP000469558"/>
    </source>
</evidence>
<proteinExistence type="predicted"/>
<reference evidence="3 4" key="1">
    <citation type="submission" date="2018-05" db="EMBL/GenBank/DDBJ databases">
        <title>Genome sequencing and assembly of the regulated plant pathogen Lachnellula willkommii and related sister species for the development of diagnostic species identification markers.</title>
        <authorList>
            <person name="Giroux E."/>
            <person name="Bilodeau G."/>
        </authorList>
    </citation>
    <scope>NUCLEOTIDE SEQUENCE [LARGE SCALE GENOMIC DNA]</scope>
    <source>
        <strain evidence="3 4">CBS 268.59</strain>
    </source>
</reference>
<dbReference type="SUPFAM" id="SSF50249">
    <property type="entry name" value="Nucleic acid-binding proteins"/>
    <property type="match status" value="1"/>
</dbReference>
<dbReference type="Pfam" id="PF25522">
    <property type="entry name" value="OB_cyt-4"/>
    <property type="match status" value="1"/>
</dbReference>
<sequence>MLRPFQLRKQAVKPFVCWQCLSRLHQQSSYNGRVGSSSNAEKYNSRHLRRLSGAEHARSATSFASANASGAADSFPFPTLPIDTDIRRQLRQWEKENAGSFVPVQMPSENLDRMGGIVNNGQHQDQFVDIDSDPSRDDGDYMPLFERDELVDVGAKRTFLLPGDLVELSFLGGQGQELAIFIRELESQGQYYTMSGRWANRLMSEPKFFVPGFVQPHELEDILPYLPGNDVPKSMQDKLQQFAQSLPRNVGRTVVNKMTKFWDQVDITYLAAASRLEKAHELVATKKNPTYLTLEEIADIVLDPVIKKQSDGTYSKPALYAVHRAILSTPIGFQAQPKGTLRSGGRYEVRSLSEARNVAWAVDCVRAYTEKITIGGKPHRSWEYLHVFIQKCKRLIDKSREDREFTPYGTLGPSSRKPDPDNHWRKGSPGEPFTDTDEILLRFIESWACLSSFNRGSGLNAIASAILRAVGRYDDVQLTQKTGYTFLQEIGAIPPWESLSSFALRLPFTGRRLRSRDPVDLKGFTKDKLADIRKDWGELPVYCIDDASALEIDDGISIEATETPDEYWAHIHVADPSSHLDPNDTYSKNFERIVSNVYHPDRVFFMIDPHFVNAELSLARARPCLTFSARMNLSGELLEHKVSAGIIRNVTYTSPSVFEAVASESPRIVENADEVVHVVGSGTTSGPTPAREMTTIDQLSNEQRSQLKLLHQIGAAHAKKLRSRGGIMQGPSSFNISAGFDGAEWERLYGNNSMRYDGDPTIKLSIPEAKTRSTGGLTYLMLLANEVGARWCSDRGIPVPYRVTPLNPAKEDPAEYYANVLVPSRNEEGVAPMEIARHYFDLVGPAQLSLTPGPHMTVGAEMITKCTSPLRRFPDFLVHAQIGATLLEEARLGKSLVGNTSEAFLPYSADRISVLLPRIDTRERMIKKADVDARRIWLSRFVLRAWRFKEAEIPSALTFVVRTIDPYKKIMMGTLEEFLAPAQCTIPDWMDPDTLQPNDKLDTEITDVDTYLGRIEVSPIAPDEAEQSED</sequence>
<dbReference type="GO" id="GO:0006402">
    <property type="term" value="P:mRNA catabolic process"/>
    <property type="evidence" value="ECO:0007669"/>
    <property type="project" value="TreeGrafter"/>
</dbReference>
<keyword evidence="4" id="KW-1185">Reference proteome</keyword>
<dbReference type="Pfam" id="PF23214">
    <property type="entry name" value="SH3_CYT4"/>
    <property type="match status" value="1"/>
</dbReference>
<dbReference type="OrthoDB" id="2285229at2759"/>
<dbReference type="PANTHER" id="PTHR23355">
    <property type="entry name" value="RIBONUCLEASE"/>
    <property type="match status" value="1"/>
</dbReference>
<dbReference type="InterPro" id="IPR001900">
    <property type="entry name" value="RNase_II/R"/>
</dbReference>
<feature type="region of interest" description="Disordered" evidence="1">
    <location>
        <begin position="406"/>
        <end position="431"/>
    </location>
</feature>
<accession>A0A8T9C0P2</accession>
<dbReference type="Pfam" id="PF00773">
    <property type="entry name" value="RNB"/>
    <property type="match status" value="1"/>
</dbReference>
<evidence type="ECO:0000259" key="2">
    <source>
        <dbReference type="SMART" id="SM00955"/>
    </source>
</evidence>
<evidence type="ECO:0000313" key="3">
    <source>
        <dbReference type="EMBL" id="TVY73389.1"/>
    </source>
</evidence>
<evidence type="ECO:0000256" key="1">
    <source>
        <dbReference type="SAM" id="MobiDB-lite"/>
    </source>
</evidence>
<dbReference type="GO" id="GO:0000932">
    <property type="term" value="C:P-body"/>
    <property type="evidence" value="ECO:0007669"/>
    <property type="project" value="TreeGrafter"/>
</dbReference>
<dbReference type="Proteomes" id="UP000469558">
    <property type="component" value="Unassembled WGS sequence"/>
</dbReference>
<comment type="caution">
    <text evidence="3">The sequence shown here is derived from an EMBL/GenBank/DDBJ whole genome shotgun (WGS) entry which is preliminary data.</text>
</comment>
<protein>
    <submittedName>
        <fullName evidence="3">Mitochondrial protein cyt-4</fullName>
    </submittedName>
</protein>
<gene>
    <name evidence="3" type="primary">cyt-4</name>
    <name evidence="3" type="ORF">LSUE1_G005429</name>
</gene>
<organism evidence="3 4">
    <name type="scientific">Lachnellula suecica</name>
    <dbReference type="NCBI Taxonomy" id="602035"/>
    <lineage>
        <taxon>Eukaryota</taxon>
        <taxon>Fungi</taxon>
        <taxon>Dikarya</taxon>
        <taxon>Ascomycota</taxon>
        <taxon>Pezizomycotina</taxon>
        <taxon>Leotiomycetes</taxon>
        <taxon>Helotiales</taxon>
        <taxon>Lachnaceae</taxon>
        <taxon>Lachnellula</taxon>
    </lineage>
</organism>
<dbReference type="SMART" id="SM00955">
    <property type="entry name" value="RNB"/>
    <property type="match status" value="1"/>
</dbReference>